<dbReference type="Proteomes" id="UP000053328">
    <property type="component" value="Unassembled WGS sequence"/>
</dbReference>
<dbReference type="HOGENOM" id="CLU_1602474_0_0_1"/>
<dbReference type="GeneID" id="27330208"/>
<dbReference type="AlphaFoldDB" id="A0A0D1YU99"/>
<proteinExistence type="predicted"/>
<feature type="region of interest" description="Disordered" evidence="1">
    <location>
        <begin position="108"/>
        <end position="127"/>
    </location>
</feature>
<evidence type="ECO:0000313" key="2">
    <source>
        <dbReference type="EMBL" id="KIW18836.1"/>
    </source>
</evidence>
<dbReference type="RefSeq" id="XP_016239052.1">
    <property type="nucleotide sequence ID" value="XM_016377482.1"/>
</dbReference>
<feature type="compositionally biased region" description="Low complexity" evidence="1">
    <location>
        <begin position="21"/>
        <end position="36"/>
    </location>
</feature>
<gene>
    <name evidence="2" type="ORF">PV08_03125</name>
</gene>
<feature type="compositionally biased region" description="Polar residues" evidence="1">
    <location>
        <begin position="55"/>
        <end position="71"/>
    </location>
</feature>
<organism evidence="2 3">
    <name type="scientific">Exophiala spinifera</name>
    <dbReference type="NCBI Taxonomy" id="91928"/>
    <lineage>
        <taxon>Eukaryota</taxon>
        <taxon>Fungi</taxon>
        <taxon>Dikarya</taxon>
        <taxon>Ascomycota</taxon>
        <taxon>Pezizomycotina</taxon>
        <taxon>Eurotiomycetes</taxon>
        <taxon>Chaetothyriomycetidae</taxon>
        <taxon>Chaetothyriales</taxon>
        <taxon>Herpotrichiellaceae</taxon>
        <taxon>Exophiala</taxon>
    </lineage>
</organism>
<protein>
    <submittedName>
        <fullName evidence="2">Uncharacterized protein</fullName>
    </submittedName>
</protein>
<dbReference type="OrthoDB" id="4159509at2759"/>
<sequence>MPSRSQMANGLPTSRTPSPPDSVHSTSSSSTYFSASLGYSPPASPSVSKPAHTLYSLQASRPRRTSPSQTVLGAIDENGGIVYPDTPLSATKEPSPIARLHAYTSAPNNKKKTTIASASRPPANEFDVVFGPNGEKFADLRMNRKLDVEKSRSMLKRLMCFG</sequence>
<name>A0A0D1YU99_9EURO</name>
<keyword evidence="3" id="KW-1185">Reference proteome</keyword>
<feature type="compositionally biased region" description="Polar residues" evidence="1">
    <location>
        <begin position="1"/>
        <end position="15"/>
    </location>
</feature>
<dbReference type="EMBL" id="KN847493">
    <property type="protein sequence ID" value="KIW18836.1"/>
    <property type="molecule type" value="Genomic_DNA"/>
</dbReference>
<evidence type="ECO:0000313" key="3">
    <source>
        <dbReference type="Proteomes" id="UP000053328"/>
    </source>
</evidence>
<reference evidence="2 3" key="1">
    <citation type="submission" date="2015-01" db="EMBL/GenBank/DDBJ databases">
        <title>The Genome Sequence of Exophiala spinifera CBS89968.</title>
        <authorList>
            <consortium name="The Broad Institute Genomics Platform"/>
            <person name="Cuomo C."/>
            <person name="de Hoog S."/>
            <person name="Gorbushina A."/>
            <person name="Stielow B."/>
            <person name="Teixiera M."/>
            <person name="Abouelleil A."/>
            <person name="Chapman S.B."/>
            <person name="Priest M."/>
            <person name="Young S.K."/>
            <person name="Wortman J."/>
            <person name="Nusbaum C."/>
            <person name="Birren B."/>
        </authorList>
    </citation>
    <scope>NUCLEOTIDE SEQUENCE [LARGE SCALE GENOMIC DNA]</scope>
    <source>
        <strain evidence="2 3">CBS 89968</strain>
    </source>
</reference>
<dbReference type="VEuPathDB" id="FungiDB:PV08_03125"/>
<evidence type="ECO:0000256" key="1">
    <source>
        <dbReference type="SAM" id="MobiDB-lite"/>
    </source>
</evidence>
<feature type="region of interest" description="Disordered" evidence="1">
    <location>
        <begin position="1"/>
        <end position="73"/>
    </location>
</feature>
<accession>A0A0D1YU99</accession>